<dbReference type="Ensembl" id="ENSVKKT00000006153.1">
    <property type="protein sequence ID" value="ENSVKKP00000005992.1"/>
    <property type="gene ID" value="ENSVKKG00000004365.1"/>
</dbReference>
<proteinExistence type="inferred from homology"/>
<evidence type="ECO:0000313" key="3">
    <source>
        <dbReference type="Ensembl" id="ENSVKKP00000005992.1"/>
    </source>
</evidence>
<name>A0A8D2J216_VARKO</name>
<keyword evidence="2" id="KW-0732">Signal</keyword>
<reference evidence="3" key="2">
    <citation type="submission" date="2025-09" db="UniProtKB">
        <authorList>
            <consortium name="Ensembl"/>
        </authorList>
    </citation>
    <scope>IDENTIFICATION</scope>
</reference>
<sequence length="135" mass="15764">MQTDQNCHMCTILHLVLLKVSWDSADLTSPMSVHLWFTSLGGRKGEAQKKIGLIERENKSLCTRLAAIYRGSGMVDCWNEYQKKSSFRQKQNIELVRITLENQGILKRLKERKPTYDRKQSELDWQASDNFTRML</sequence>
<dbReference type="PANTHER" id="PTHR33768">
    <property type="entry name" value="MIP11318P"/>
    <property type="match status" value="1"/>
</dbReference>
<dbReference type="Proteomes" id="UP000694545">
    <property type="component" value="Unplaced"/>
</dbReference>
<comment type="similarity">
    <text evidence="1">Belongs to the CFAP97 family.</text>
</comment>
<evidence type="ECO:0000256" key="1">
    <source>
        <dbReference type="ARBA" id="ARBA00008315"/>
    </source>
</evidence>
<feature type="signal peptide" evidence="2">
    <location>
        <begin position="1"/>
        <end position="25"/>
    </location>
</feature>
<evidence type="ECO:0000256" key="2">
    <source>
        <dbReference type="SAM" id="SignalP"/>
    </source>
</evidence>
<keyword evidence="4" id="KW-1185">Reference proteome</keyword>
<evidence type="ECO:0000313" key="4">
    <source>
        <dbReference type="Proteomes" id="UP000694545"/>
    </source>
</evidence>
<dbReference type="Pfam" id="PF13879">
    <property type="entry name" value="Hmw_CFAP97"/>
    <property type="match status" value="1"/>
</dbReference>
<dbReference type="GO" id="GO:0007288">
    <property type="term" value="P:sperm axoneme assembly"/>
    <property type="evidence" value="ECO:0007669"/>
    <property type="project" value="TreeGrafter"/>
</dbReference>
<accession>A0A8D2J216</accession>
<dbReference type="InterPro" id="IPR029488">
    <property type="entry name" value="Hmw/CFAP97"/>
</dbReference>
<reference evidence="3" key="1">
    <citation type="submission" date="2025-08" db="UniProtKB">
        <authorList>
            <consortium name="Ensembl"/>
        </authorList>
    </citation>
    <scope>IDENTIFICATION</scope>
</reference>
<dbReference type="AlphaFoldDB" id="A0A8D2J216"/>
<dbReference type="PANTHER" id="PTHR33768:SF5">
    <property type="entry name" value="SPERM AXONEMAL MAINTENANCE PROTEIN CFAP97D1"/>
    <property type="match status" value="1"/>
</dbReference>
<protein>
    <submittedName>
        <fullName evidence="3">CFAP97 domain containing 1</fullName>
    </submittedName>
</protein>
<feature type="chain" id="PRO_5034104438" evidence="2">
    <location>
        <begin position="26"/>
        <end position="135"/>
    </location>
</feature>
<organism evidence="3 4">
    <name type="scientific">Varanus komodoensis</name>
    <name type="common">Komodo dragon</name>
    <dbReference type="NCBI Taxonomy" id="61221"/>
    <lineage>
        <taxon>Eukaryota</taxon>
        <taxon>Metazoa</taxon>
        <taxon>Chordata</taxon>
        <taxon>Craniata</taxon>
        <taxon>Vertebrata</taxon>
        <taxon>Euteleostomi</taxon>
        <taxon>Lepidosauria</taxon>
        <taxon>Squamata</taxon>
        <taxon>Bifurcata</taxon>
        <taxon>Unidentata</taxon>
        <taxon>Episquamata</taxon>
        <taxon>Toxicofera</taxon>
        <taxon>Anguimorpha</taxon>
        <taxon>Paleoanguimorpha</taxon>
        <taxon>Varanoidea</taxon>
        <taxon>Varanidae</taxon>
        <taxon>Varanus</taxon>
    </lineage>
</organism>
<dbReference type="InterPro" id="IPR038792">
    <property type="entry name" value="CFAP97D1/2"/>
</dbReference>